<evidence type="ECO:0000313" key="1">
    <source>
        <dbReference type="EMBL" id="AEP34827.1"/>
    </source>
</evidence>
<dbReference type="PATRIC" id="fig|580047.4.peg.27"/>
<dbReference type="InterPro" id="IPR056408">
    <property type="entry name" value="CT021-like"/>
</dbReference>
<dbReference type="EMBL" id="CP002401">
    <property type="protein sequence ID" value="AEP34827.1"/>
    <property type="molecule type" value="Genomic_DNA"/>
</dbReference>
<dbReference type="KEGG" id="cra:CTO_0023"/>
<proteinExistence type="predicted"/>
<gene>
    <name evidence="1" type="ordered locus">CTO_0023</name>
</gene>
<organism evidence="1 2">
    <name type="scientific">Chlamydia trachomatis serovar A (strain A2497)</name>
    <dbReference type="NCBI Taxonomy" id="580047"/>
    <lineage>
        <taxon>Bacteria</taxon>
        <taxon>Pseudomonadati</taxon>
        <taxon>Chlamydiota</taxon>
        <taxon>Chlamydiia</taxon>
        <taxon>Chlamydiales</taxon>
        <taxon>Chlamydiaceae</taxon>
        <taxon>Chlamydia/Chlamydophila group</taxon>
        <taxon>Chlamydia</taxon>
    </lineage>
</organism>
<evidence type="ECO:0000313" key="2">
    <source>
        <dbReference type="Proteomes" id="UP000009287"/>
    </source>
</evidence>
<name>G4NNX2_CHLT4</name>
<dbReference type="Pfam" id="PF24683">
    <property type="entry name" value="CT021"/>
    <property type="match status" value="1"/>
</dbReference>
<sequence>MKISHNRRESIPEHFMKKQEKMHPQNLLKVFIFFLAFFISYPSAEAHSPLQSSIQEKILTARPGDYAVLSRGSQKFFFLIRQSSSEATWVEMSEFASLTQQEKKLVEQSSWKNAFHQLQSSKKVYLLRISKNPLMIFVLKNAQWMPLSEKDPLPFFVKILRLPLSPAPSHLIKYKGKERTPWSPRTSLNGELITLPSSAWISVWPKDSSPLSEKNILIYFSNNERLAFPLWTSIDTPTGTVIIKTIEMGHQAASSYPALPNF</sequence>
<accession>G4NNX2</accession>
<protein>
    <submittedName>
        <fullName evidence="1">Uncharacterized protein</fullName>
    </submittedName>
</protein>
<reference evidence="1 2" key="1">
    <citation type="journal article" date="2011" name="J. Exp. Med.">
        <title>A live-attenuated chlamydial vaccine protects against trachoma in nonhuman primates.</title>
        <authorList>
            <person name="Kari L."/>
            <person name="Whitmire W.M."/>
            <person name="Olivares-Zavaleta N."/>
            <person name="Goheen M.M."/>
            <person name="Taylor L.D."/>
            <person name="Carlson J.H."/>
            <person name="Sturdevant G.L."/>
            <person name="Lu C."/>
            <person name="Bakios L.E."/>
            <person name="Randall L.B."/>
            <person name="Parnell M.J."/>
            <person name="Zhong G."/>
            <person name="Caldwell H.D."/>
        </authorList>
    </citation>
    <scope>NUCLEOTIDE SEQUENCE [LARGE SCALE GENOMIC DNA]</scope>
    <source>
        <strain evidence="1 2">A2497</strain>
    </source>
</reference>
<dbReference type="Proteomes" id="UP000009287">
    <property type="component" value="Chromosome"/>
</dbReference>
<dbReference type="AlphaFoldDB" id="G4NNX2"/>